<dbReference type="WBParaSite" id="PEQ_0000884501-mRNA-1">
    <property type="protein sequence ID" value="PEQ_0000884501-mRNA-1"/>
    <property type="gene ID" value="PEQ_0000884501"/>
</dbReference>
<accession>A0A914RQR9</accession>
<protein>
    <submittedName>
        <fullName evidence="2">F-box domain-containing protein</fullName>
    </submittedName>
</protein>
<proteinExistence type="predicted"/>
<sequence length="78" mass="8965">MVAGFPSTFLYCLRDNLNWLERIRLSCVSHQWNEAFKNAPRESHFVKSVSIGDNFITFEVGATLGKNGQFLFCYTIID</sequence>
<reference evidence="2" key="1">
    <citation type="submission" date="2022-11" db="UniProtKB">
        <authorList>
            <consortium name="WormBaseParasite"/>
        </authorList>
    </citation>
    <scope>IDENTIFICATION</scope>
</reference>
<evidence type="ECO:0000313" key="1">
    <source>
        <dbReference type="Proteomes" id="UP000887564"/>
    </source>
</evidence>
<keyword evidence="1" id="KW-1185">Reference proteome</keyword>
<name>A0A914RQR9_PAREQ</name>
<dbReference type="AlphaFoldDB" id="A0A914RQR9"/>
<organism evidence="1 2">
    <name type="scientific">Parascaris equorum</name>
    <name type="common">Equine roundworm</name>
    <dbReference type="NCBI Taxonomy" id="6256"/>
    <lineage>
        <taxon>Eukaryota</taxon>
        <taxon>Metazoa</taxon>
        <taxon>Ecdysozoa</taxon>
        <taxon>Nematoda</taxon>
        <taxon>Chromadorea</taxon>
        <taxon>Rhabditida</taxon>
        <taxon>Spirurina</taxon>
        <taxon>Ascaridomorpha</taxon>
        <taxon>Ascaridoidea</taxon>
        <taxon>Ascarididae</taxon>
        <taxon>Parascaris</taxon>
    </lineage>
</organism>
<dbReference type="Proteomes" id="UP000887564">
    <property type="component" value="Unplaced"/>
</dbReference>
<evidence type="ECO:0000313" key="2">
    <source>
        <dbReference type="WBParaSite" id="PEQ_0000884501-mRNA-1"/>
    </source>
</evidence>